<reference evidence="4" key="1">
    <citation type="journal article" date="2019" name="Int. J. Syst. Evol. Microbiol.">
        <title>The Global Catalogue of Microorganisms (GCM) 10K type strain sequencing project: providing services to taxonomists for standard genome sequencing and annotation.</title>
        <authorList>
            <consortium name="The Broad Institute Genomics Platform"/>
            <consortium name="The Broad Institute Genome Sequencing Center for Infectious Disease"/>
            <person name="Wu L."/>
            <person name="Ma J."/>
        </authorList>
    </citation>
    <scope>NUCLEOTIDE SEQUENCE [LARGE SCALE GENOMIC DNA]</scope>
    <source>
        <strain evidence="4">CCM 8950</strain>
    </source>
</reference>
<comment type="caution">
    <text evidence="3">The sequence shown here is derived from an EMBL/GenBank/DDBJ whole genome shotgun (WGS) entry which is preliminary data.</text>
</comment>
<protein>
    <submittedName>
        <fullName evidence="3">Zinc-ribbon domain-containing protein</fullName>
    </submittedName>
</protein>
<proteinExistence type="predicted"/>
<evidence type="ECO:0000313" key="3">
    <source>
        <dbReference type="EMBL" id="MFC6253885.1"/>
    </source>
</evidence>
<feature type="domain" description="Zinc-ribbon" evidence="2">
    <location>
        <begin position="7"/>
        <end position="29"/>
    </location>
</feature>
<dbReference type="Proteomes" id="UP001596190">
    <property type="component" value="Unassembled WGS sequence"/>
</dbReference>
<evidence type="ECO:0000256" key="1">
    <source>
        <dbReference type="SAM" id="MobiDB-lite"/>
    </source>
</evidence>
<evidence type="ECO:0000259" key="2">
    <source>
        <dbReference type="Pfam" id="PF13240"/>
    </source>
</evidence>
<dbReference type="EMBL" id="JBHSSA010000038">
    <property type="protein sequence ID" value="MFC6253885.1"/>
    <property type="molecule type" value="Genomic_DNA"/>
</dbReference>
<accession>A0ABW1T748</accession>
<sequence length="77" mass="8386">MPEELKYCPNCGAEVSATDEFCGKCGFDLKTFRAEQAKSAASGAKPTVTAHTTGSQSQPRTAQEKRVAGRKPRKRWP</sequence>
<gene>
    <name evidence="3" type="ORF">ACFP1H_04735</name>
</gene>
<dbReference type="InterPro" id="IPR026870">
    <property type="entry name" value="Zinc_ribbon_dom"/>
</dbReference>
<dbReference type="Pfam" id="PF13240">
    <property type="entry name" value="Zn_Ribbon_1"/>
    <property type="match status" value="1"/>
</dbReference>
<feature type="compositionally biased region" description="Basic residues" evidence="1">
    <location>
        <begin position="68"/>
        <end position="77"/>
    </location>
</feature>
<name>A0ABW1T748_9LACO</name>
<dbReference type="RefSeq" id="WP_137631759.1">
    <property type="nucleotide sequence ID" value="NZ_BJDO01000056.1"/>
</dbReference>
<feature type="compositionally biased region" description="Polar residues" evidence="1">
    <location>
        <begin position="49"/>
        <end position="61"/>
    </location>
</feature>
<keyword evidence="4" id="KW-1185">Reference proteome</keyword>
<feature type="region of interest" description="Disordered" evidence="1">
    <location>
        <begin position="36"/>
        <end position="77"/>
    </location>
</feature>
<organism evidence="3 4">
    <name type="scientific">Secundilactobacillus hailunensis</name>
    <dbReference type="NCBI Taxonomy" id="2559923"/>
    <lineage>
        <taxon>Bacteria</taxon>
        <taxon>Bacillati</taxon>
        <taxon>Bacillota</taxon>
        <taxon>Bacilli</taxon>
        <taxon>Lactobacillales</taxon>
        <taxon>Lactobacillaceae</taxon>
        <taxon>Secundilactobacillus</taxon>
    </lineage>
</organism>
<evidence type="ECO:0000313" key="4">
    <source>
        <dbReference type="Proteomes" id="UP001596190"/>
    </source>
</evidence>